<dbReference type="AlphaFoldDB" id="A0A4R2P512"/>
<organism evidence="1 2">
    <name type="scientific">Scopulibacillus darangshiensis</name>
    <dbReference type="NCBI Taxonomy" id="442528"/>
    <lineage>
        <taxon>Bacteria</taxon>
        <taxon>Bacillati</taxon>
        <taxon>Bacillota</taxon>
        <taxon>Bacilli</taxon>
        <taxon>Bacillales</taxon>
        <taxon>Sporolactobacillaceae</taxon>
        <taxon>Scopulibacillus</taxon>
    </lineage>
</organism>
<accession>A0A4R2P512</accession>
<reference evidence="1 2" key="1">
    <citation type="submission" date="2019-03" db="EMBL/GenBank/DDBJ databases">
        <title>Genomic Encyclopedia of Type Strains, Phase IV (KMG-IV): sequencing the most valuable type-strain genomes for metagenomic binning, comparative biology and taxonomic classification.</title>
        <authorList>
            <person name="Goeker M."/>
        </authorList>
    </citation>
    <scope>NUCLEOTIDE SEQUENCE [LARGE SCALE GENOMIC DNA]</scope>
    <source>
        <strain evidence="1 2">DSM 19377</strain>
    </source>
</reference>
<dbReference type="Gene3D" id="1.20.120.450">
    <property type="entry name" value="dinb family like domain"/>
    <property type="match status" value="1"/>
</dbReference>
<sequence>MTLEQVYLENVHASFTSMKKLAEGAIDQLSFEELHYAPNSESNSIALLVKHMSGNMKSRFTSFLTTDGEKPDRDRDAEFEGGYESKDQLLDVWHEGWETVFQALSELKEGDLLRTVTIRSEPHTVLDALQRQIAHYSNHIGQIVYTGKAIKDGEWQCLSVPRGSSQEFTKKTKEKYV</sequence>
<dbReference type="SUPFAM" id="SSF109854">
    <property type="entry name" value="DinB/YfiT-like putative metalloenzymes"/>
    <property type="match status" value="1"/>
</dbReference>
<dbReference type="InterPro" id="IPR034660">
    <property type="entry name" value="DinB/YfiT-like"/>
</dbReference>
<keyword evidence="2" id="KW-1185">Reference proteome</keyword>
<dbReference type="InterPro" id="IPR011466">
    <property type="entry name" value="DUF1572"/>
</dbReference>
<comment type="caution">
    <text evidence="1">The sequence shown here is derived from an EMBL/GenBank/DDBJ whole genome shotgun (WGS) entry which is preliminary data.</text>
</comment>
<dbReference type="EMBL" id="SLXK01000007">
    <property type="protein sequence ID" value="TCP29920.1"/>
    <property type="molecule type" value="Genomic_DNA"/>
</dbReference>
<evidence type="ECO:0000313" key="1">
    <source>
        <dbReference type="EMBL" id="TCP29920.1"/>
    </source>
</evidence>
<dbReference type="RefSeq" id="WP_132745007.1">
    <property type="nucleotide sequence ID" value="NZ_SLXK01000007.1"/>
</dbReference>
<gene>
    <name evidence="1" type="ORF">EV207_10714</name>
</gene>
<proteinExistence type="predicted"/>
<name>A0A4R2P512_9BACL</name>
<dbReference type="OrthoDB" id="68731at2"/>
<evidence type="ECO:0000313" key="2">
    <source>
        <dbReference type="Proteomes" id="UP000295416"/>
    </source>
</evidence>
<dbReference type="Proteomes" id="UP000295416">
    <property type="component" value="Unassembled WGS sequence"/>
</dbReference>
<protein>
    <submittedName>
        <fullName evidence="1">Uncharacterized protein DUF1572</fullName>
    </submittedName>
</protein>
<dbReference type="Pfam" id="PF07609">
    <property type="entry name" value="DUF1572"/>
    <property type="match status" value="1"/>
</dbReference>